<dbReference type="InterPro" id="IPR039604">
    <property type="entry name" value="Bfr1"/>
</dbReference>
<evidence type="ECO:0000256" key="2">
    <source>
        <dbReference type="SAM" id="MobiDB-lite"/>
    </source>
</evidence>
<feature type="region of interest" description="Disordered" evidence="2">
    <location>
        <begin position="1"/>
        <end position="59"/>
    </location>
</feature>
<dbReference type="FunCoup" id="G4TUB5">
    <property type="interactions" value="19"/>
</dbReference>
<gene>
    <name evidence="3" type="ORF">PIIN_08878</name>
</gene>
<sequence length="513" mass="55798">MPPKGKQAANGKTDANKPAKSTTSAAASASAAGSSKPAATTATTVTKPDTTAYHAEQDALKKEIDETQAKLNAVKEKINLAKGGGANERRDALRAELDAIRGQQGSNKASRQKLKEQIDTLQTNVQNKVKALQAARGKSPYKTIDDVNAQITKLDNLVNSGTMKIVDERKTLQEISSLKRLRKTIESFQSEQDDIEKDRAQIDALRKQYDDPESKALSEKYDQIKAELDEIKKESDTAYQGRTKLFDERTELQTKLDELWKKKKESAAAHKEAGDAYWKKVNEDRARRAERAMAEKKAAEEAKRRQIAEEMLEQAKEPAFAADIQDCQTLIDYFSRLGGLGSAGAQEEATSTKATSSSAPQLELRKVENTMEGYTALKKKGEEENNYFVAKKTKKGPAPKAYGSAAPAPPQQTSTSNPAEAQLNIGFGTLSGLMALSIPPPTNMSEIPRVIDDLKTKKAWYQANQAKATKDNIAKAEAQIEKLNKAAAAAAASQQQEEAPATEEASAPVEATA</sequence>
<dbReference type="InParanoid" id="G4TUB5"/>
<keyword evidence="4" id="KW-1185">Reference proteome</keyword>
<dbReference type="STRING" id="1109443.G4TUB5"/>
<feature type="coiled-coil region" evidence="1">
    <location>
        <begin position="178"/>
        <end position="234"/>
    </location>
</feature>
<organism evidence="3 4">
    <name type="scientific">Serendipita indica (strain DSM 11827)</name>
    <name type="common">Root endophyte fungus</name>
    <name type="synonym">Piriformospora indica</name>
    <dbReference type="NCBI Taxonomy" id="1109443"/>
    <lineage>
        <taxon>Eukaryota</taxon>
        <taxon>Fungi</taxon>
        <taxon>Dikarya</taxon>
        <taxon>Basidiomycota</taxon>
        <taxon>Agaricomycotina</taxon>
        <taxon>Agaricomycetes</taxon>
        <taxon>Sebacinales</taxon>
        <taxon>Serendipitaceae</taxon>
        <taxon>Serendipita</taxon>
    </lineage>
</organism>
<evidence type="ECO:0000256" key="1">
    <source>
        <dbReference type="SAM" id="Coils"/>
    </source>
</evidence>
<name>G4TUB5_SERID</name>
<dbReference type="GO" id="GO:0008298">
    <property type="term" value="P:intracellular mRNA localization"/>
    <property type="evidence" value="ECO:0007669"/>
    <property type="project" value="TreeGrafter"/>
</dbReference>
<dbReference type="GO" id="GO:0005783">
    <property type="term" value="C:endoplasmic reticulum"/>
    <property type="evidence" value="ECO:0007669"/>
    <property type="project" value="TreeGrafter"/>
</dbReference>
<feature type="region of interest" description="Disordered" evidence="2">
    <location>
        <begin position="489"/>
        <end position="513"/>
    </location>
</feature>
<dbReference type="PANTHER" id="PTHR31027">
    <property type="entry name" value="NUCLEAR SEGREGATION PROTEIN BFR1"/>
    <property type="match status" value="1"/>
</dbReference>
<dbReference type="GO" id="GO:1990904">
    <property type="term" value="C:ribonucleoprotein complex"/>
    <property type="evidence" value="ECO:0007669"/>
    <property type="project" value="TreeGrafter"/>
</dbReference>
<dbReference type="PANTHER" id="PTHR31027:SF2">
    <property type="entry name" value="LEBERCILIN DOMAIN-CONTAINING PROTEIN"/>
    <property type="match status" value="1"/>
</dbReference>
<dbReference type="HOGENOM" id="CLU_023943_0_0_1"/>
<reference evidence="3 4" key="1">
    <citation type="journal article" date="2011" name="PLoS Pathog.">
        <title>Endophytic Life Strategies Decoded by Genome and Transcriptome Analyses of the Mutualistic Root Symbiont Piriformospora indica.</title>
        <authorList>
            <person name="Zuccaro A."/>
            <person name="Lahrmann U."/>
            <person name="Guldener U."/>
            <person name="Langen G."/>
            <person name="Pfiffi S."/>
            <person name="Biedenkopf D."/>
            <person name="Wong P."/>
            <person name="Samans B."/>
            <person name="Grimm C."/>
            <person name="Basiewicz M."/>
            <person name="Murat C."/>
            <person name="Martin F."/>
            <person name="Kogel K.H."/>
        </authorList>
    </citation>
    <scope>NUCLEOTIDE SEQUENCE [LARGE SCALE GENOMIC DNA]</scope>
    <source>
        <strain evidence="3 4">DSM 11827</strain>
    </source>
</reference>
<evidence type="ECO:0000313" key="3">
    <source>
        <dbReference type="EMBL" id="CCA74908.1"/>
    </source>
</evidence>
<accession>G4TUB5</accession>
<dbReference type="OMA" id="AHWKEDQ"/>
<dbReference type="OrthoDB" id="2195113at2759"/>
<feature type="coiled-coil region" evidence="1">
    <location>
        <begin position="282"/>
        <end position="309"/>
    </location>
</feature>
<dbReference type="Proteomes" id="UP000007148">
    <property type="component" value="Unassembled WGS sequence"/>
</dbReference>
<dbReference type="eggNOG" id="ENOG502QRKP">
    <property type="taxonomic scope" value="Eukaryota"/>
</dbReference>
<dbReference type="AlphaFoldDB" id="G4TUB5"/>
<feature type="compositionally biased region" description="Low complexity" evidence="2">
    <location>
        <begin position="16"/>
        <end position="52"/>
    </location>
</feature>
<protein>
    <submittedName>
        <fullName evidence="3">Related to BFR1-Nuclear segregation protein</fullName>
    </submittedName>
</protein>
<evidence type="ECO:0000313" key="4">
    <source>
        <dbReference type="Proteomes" id="UP000007148"/>
    </source>
</evidence>
<feature type="region of interest" description="Disordered" evidence="2">
    <location>
        <begin position="392"/>
        <end position="419"/>
    </location>
</feature>
<keyword evidence="1" id="KW-0175">Coiled coil</keyword>
<dbReference type="EMBL" id="CAFZ01000371">
    <property type="protein sequence ID" value="CCA74908.1"/>
    <property type="molecule type" value="Genomic_DNA"/>
</dbReference>
<dbReference type="GO" id="GO:0042175">
    <property type="term" value="C:nuclear outer membrane-endoplasmic reticulum membrane network"/>
    <property type="evidence" value="ECO:0007669"/>
    <property type="project" value="TreeGrafter"/>
</dbReference>
<comment type="caution">
    <text evidence="3">The sequence shown here is derived from an EMBL/GenBank/DDBJ whole genome shotgun (WGS) entry which is preliminary data.</text>
</comment>
<proteinExistence type="predicted"/>
<dbReference type="GO" id="GO:0003729">
    <property type="term" value="F:mRNA binding"/>
    <property type="evidence" value="ECO:0007669"/>
    <property type="project" value="TreeGrafter"/>
</dbReference>